<organism evidence="1">
    <name type="scientific">Nitrosopumilaceae spindle-shaped virus</name>
    <dbReference type="NCBI Taxonomy" id="3065433"/>
    <lineage>
        <taxon>Viruses</taxon>
    </lineage>
</organism>
<dbReference type="EMBL" id="BK067785">
    <property type="protein sequence ID" value="DBA51831.1"/>
    <property type="molecule type" value="Genomic_DNA"/>
</dbReference>
<sequence length="68" mass="7801">MTYDEIMEKGDKIMSKRKIDERQARGESVSLDEIFNEADEIGKMLEESMGSERFNTAIKAVKDEGLKQ</sequence>
<reference evidence="1" key="2">
    <citation type="submission" date="2024-03" db="EMBL/GenBank/DDBJ databases">
        <authorList>
            <person name="Ni Y."/>
            <person name="Xu T."/>
            <person name="Yan S."/>
            <person name="Chen L."/>
            <person name="Wang Y."/>
        </authorList>
    </citation>
    <scope>NUCLEOTIDE SEQUENCE</scope>
    <source>
        <strain evidence="1">NMJ1</strain>
        <strain evidence="2">NMM1</strain>
    </source>
</reference>
<evidence type="ECO:0000313" key="2">
    <source>
        <dbReference type="EMBL" id="DBA52121.1"/>
    </source>
</evidence>
<name>A0AAT9J786_9VIRU</name>
<accession>A0AAT9J786</accession>
<protein>
    <submittedName>
        <fullName evidence="1">ORF28</fullName>
    </submittedName>
    <submittedName>
        <fullName evidence="2">ORF36</fullName>
    </submittedName>
</protein>
<reference evidence="1" key="1">
    <citation type="journal article" date="2024" name="Environ. Microbiol. Rep.">
        <title>Hiding in plain sight: The discovery of complete genomes of 11 hypothetical spindle-shaped viruses that putatively infect mesophilic ammonia-oxidizing archaea.</title>
        <authorList>
            <person name="Ni Y."/>
            <person name="Xu T."/>
            <person name="Yan S."/>
            <person name="Chen L."/>
            <person name="Wang Y."/>
        </authorList>
    </citation>
    <scope>NUCLEOTIDE SEQUENCE</scope>
    <source>
        <strain evidence="1">NMJ1</strain>
        <strain evidence="2">NMM1</strain>
    </source>
</reference>
<proteinExistence type="predicted"/>
<evidence type="ECO:0000313" key="1">
    <source>
        <dbReference type="EMBL" id="DBA51831.1"/>
    </source>
</evidence>
<dbReference type="EMBL" id="BK067790">
    <property type="protein sequence ID" value="DBA52121.1"/>
    <property type="molecule type" value="Genomic_DNA"/>
</dbReference>